<dbReference type="InterPro" id="IPR015422">
    <property type="entry name" value="PyrdxlP-dep_Trfase_small"/>
</dbReference>
<accession>A0A918KGE5</accession>
<dbReference type="RefSeq" id="WP_189610700.1">
    <property type="nucleotide sequence ID" value="NZ_BMXR01000008.1"/>
</dbReference>
<keyword evidence="2" id="KW-1185">Reference proteome</keyword>
<dbReference type="AlphaFoldDB" id="A0A918KGE5"/>
<proteinExistence type="predicted"/>
<dbReference type="InterPro" id="IPR024551">
    <property type="entry name" value="AspAT_Ic"/>
</dbReference>
<reference evidence="1" key="1">
    <citation type="journal article" date="2014" name="Int. J. Syst. Evol. Microbiol.">
        <title>Complete genome sequence of Corynebacterium casei LMG S-19264T (=DSM 44701T), isolated from a smear-ripened cheese.</title>
        <authorList>
            <consortium name="US DOE Joint Genome Institute (JGI-PGF)"/>
            <person name="Walter F."/>
            <person name="Albersmeier A."/>
            <person name="Kalinowski J."/>
            <person name="Ruckert C."/>
        </authorList>
    </citation>
    <scope>NUCLEOTIDE SEQUENCE</scope>
    <source>
        <strain evidence="1">KCTC 22169</strain>
    </source>
</reference>
<keyword evidence="1" id="KW-0808">Transferase</keyword>
<dbReference type="InterPro" id="IPR015424">
    <property type="entry name" value="PyrdxlP-dep_Trfase"/>
</dbReference>
<dbReference type="CDD" id="cd00609">
    <property type="entry name" value="AAT_like"/>
    <property type="match status" value="1"/>
</dbReference>
<protein>
    <submittedName>
        <fullName evidence="1">Aminotransferase</fullName>
    </submittedName>
</protein>
<dbReference type="Gene3D" id="3.90.1150.10">
    <property type="entry name" value="Aspartate Aminotransferase, domain 1"/>
    <property type="match status" value="1"/>
</dbReference>
<dbReference type="PANTHER" id="PTHR43799:SF1">
    <property type="entry name" value="ASPARTATE AMINOTRANSFERASE"/>
    <property type="match status" value="1"/>
</dbReference>
<evidence type="ECO:0000313" key="1">
    <source>
        <dbReference type="EMBL" id="GGX62580.1"/>
    </source>
</evidence>
<organism evidence="1 2">
    <name type="scientific">Saccharospirillum salsuginis</name>
    <dbReference type="NCBI Taxonomy" id="418750"/>
    <lineage>
        <taxon>Bacteria</taxon>
        <taxon>Pseudomonadati</taxon>
        <taxon>Pseudomonadota</taxon>
        <taxon>Gammaproteobacteria</taxon>
        <taxon>Oceanospirillales</taxon>
        <taxon>Saccharospirillaceae</taxon>
        <taxon>Saccharospirillum</taxon>
    </lineage>
</organism>
<dbReference type="GO" id="GO:0004069">
    <property type="term" value="F:L-aspartate:2-oxoglutarate aminotransferase activity"/>
    <property type="evidence" value="ECO:0007669"/>
    <property type="project" value="InterPro"/>
</dbReference>
<evidence type="ECO:0000313" key="2">
    <source>
        <dbReference type="Proteomes" id="UP000626148"/>
    </source>
</evidence>
<gene>
    <name evidence="1" type="ORF">GCM10007392_33100</name>
</gene>
<dbReference type="EMBL" id="BMXR01000008">
    <property type="protein sequence ID" value="GGX62580.1"/>
    <property type="molecule type" value="Genomic_DNA"/>
</dbReference>
<dbReference type="SUPFAM" id="SSF53383">
    <property type="entry name" value="PLP-dependent transferases"/>
    <property type="match status" value="1"/>
</dbReference>
<dbReference type="Gene3D" id="3.40.640.10">
    <property type="entry name" value="Type I PLP-dependent aspartate aminotransferase-like (Major domain)"/>
    <property type="match status" value="1"/>
</dbReference>
<dbReference type="Pfam" id="PF12897">
    <property type="entry name" value="Asp_aminotransf"/>
    <property type="match status" value="1"/>
</dbReference>
<dbReference type="Proteomes" id="UP000626148">
    <property type="component" value="Unassembled WGS sequence"/>
</dbReference>
<dbReference type="PANTHER" id="PTHR43799">
    <property type="entry name" value="AMINOTRANSFERASE, PUTATIVE-RELATED"/>
    <property type="match status" value="1"/>
</dbReference>
<reference evidence="1" key="2">
    <citation type="submission" date="2020-09" db="EMBL/GenBank/DDBJ databases">
        <authorList>
            <person name="Sun Q."/>
            <person name="Kim S."/>
        </authorList>
    </citation>
    <scope>NUCLEOTIDE SEQUENCE</scope>
    <source>
        <strain evidence="1">KCTC 22169</strain>
    </source>
</reference>
<name>A0A918KGE5_9GAMM</name>
<comment type="caution">
    <text evidence="1">The sequence shown here is derived from an EMBL/GenBank/DDBJ whole genome shotgun (WGS) entry which is preliminary data.</text>
</comment>
<dbReference type="InterPro" id="IPR015421">
    <property type="entry name" value="PyrdxlP-dep_Trfase_major"/>
</dbReference>
<keyword evidence="1" id="KW-0032">Aminotransferase</keyword>
<sequence>MTPDLASLSQDQLKALESDLSNQYDTLKQEGLSLDLTRGKPSTEQLDLSNALDGLLGGDYQSRDGVDVRNYGGLDGLTECRELGAELLGMPVEQVLAGGSSSLTLMHQAMSIAYHDGLSGPGSAWHLDKNAKCLCPVPGYDRHFAICEHLGIEMIPVPMTDAGPDMDAVEKALEQDPSIKALWCVPRFSNPTGIVYSDETVRRIAHLGRIAGEHFRVFWDNAYSVHALNDQAPALANVFDACREAGTEDSVLQFASTSKITFAGSGVAFLGASDKNLQHIKASLSALTIGPDKVNQLRHARFFAQDGSLKAHMKQHAALLKPRFDTVLKHLNDAFGDNDLGQWNAVEGGYFISFNTRPGLAKETVRLALGAGVKLTPAGATYPYGKDPEDANIRIAPSVPSVSEVDDAMRVFTLCVTLASVRQALQH</sequence>